<reference evidence="12" key="1">
    <citation type="journal article" date="2020" name="Fungal Divers.">
        <title>Resolving the Mortierellaceae phylogeny through synthesis of multi-gene phylogenetics and phylogenomics.</title>
        <authorList>
            <person name="Vandepol N."/>
            <person name="Liber J."/>
            <person name="Desiro A."/>
            <person name="Na H."/>
            <person name="Kennedy M."/>
            <person name="Barry K."/>
            <person name="Grigoriev I.V."/>
            <person name="Miller A.N."/>
            <person name="O'Donnell K."/>
            <person name="Stajich J.E."/>
            <person name="Bonito G."/>
        </authorList>
    </citation>
    <scope>NUCLEOTIDE SEQUENCE</scope>
    <source>
        <strain evidence="12">NVP1</strain>
    </source>
</reference>
<dbReference type="InterPro" id="IPR018108">
    <property type="entry name" value="MCP_transmembrane"/>
</dbReference>
<evidence type="ECO:0000256" key="1">
    <source>
        <dbReference type="ARBA" id="ARBA00004225"/>
    </source>
</evidence>
<dbReference type="PRINTS" id="PR00926">
    <property type="entry name" value="MITOCARRIER"/>
</dbReference>
<dbReference type="GO" id="GO:0031966">
    <property type="term" value="C:mitochondrial membrane"/>
    <property type="evidence" value="ECO:0007669"/>
    <property type="project" value="UniProtKB-SubCell"/>
</dbReference>
<evidence type="ECO:0000256" key="6">
    <source>
        <dbReference type="ARBA" id="ARBA00022989"/>
    </source>
</evidence>
<keyword evidence="4 9" id="KW-0812">Transmembrane</keyword>
<feature type="repeat" description="Solcar" evidence="9">
    <location>
        <begin position="257"/>
        <end position="347"/>
    </location>
</feature>
<feature type="repeat" description="Solcar" evidence="9">
    <location>
        <begin position="107"/>
        <end position="194"/>
    </location>
</feature>
<dbReference type="InterPro" id="IPR044712">
    <property type="entry name" value="SLC25A32-like"/>
</dbReference>
<dbReference type="Proteomes" id="UP000696485">
    <property type="component" value="Unassembled WGS sequence"/>
</dbReference>
<accession>A0A9P5VIS9</accession>
<dbReference type="Pfam" id="PF00153">
    <property type="entry name" value="Mito_carr"/>
    <property type="match status" value="3"/>
</dbReference>
<keyword evidence="6 11" id="KW-1133">Transmembrane helix</keyword>
<comment type="subcellular location">
    <subcellularLocation>
        <location evidence="1">Mitochondrion membrane</location>
        <topology evidence="1">Multi-pass membrane protein</topology>
    </subcellularLocation>
</comment>
<dbReference type="InterPro" id="IPR023395">
    <property type="entry name" value="MCP_dom_sf"/>
</dbReference>
<evidence type="ECO:0000256" key="8">
    <source>
        <dbReference type="ARBA" id="ARBA00023136"/>
    </source>
</evidence>
<keyword evidence="3 10" id="KW-0813">Transport</keyword>
<name>A0A9P5VIS9_9FUNG</name>
<dbReference type="Gene3D" id="1.50.40.10">
    <property type="entry name" value="Mitochondrial carrier domain"/>
    <property type="match status" value="2"/>
</dbReference>
<gene>
    <name evidence="12" type="ORF">BG006_010380</name>
</gene>
<dbReference type="GO" id="GO:0015215">
    <property type="term" value="F:nucleotide transmembrane transporter activity"/>
    <property type="evidence" value="ECO:0007669"/>
    <property type="project" value="UniProtKB-ARBA"/>
</dbReference>
<comment type="caution">
    <text evidence="12">The sequence shown here is derived from an EMBL/GenBank/DDBJ whole genome shotgun (WGS) entry which is preliminary data.</text>
</comment>
<evidence type="ECO:0000256" key="4">
    <source>
        <dbReference type="ARBA" id="ARBA00022692"/>
    </source>
</evidence>
<comment type="similarity">
    <text evidence="2 10">Belongs to the mitochondrial carrier (TC 2.A.29) family.</text>
</comment>
<feature type="transmembrane region" description="Helical" evidence="11">
    <location>
        <begin position="112"/>
        <end position="133"/>
    </location>
</feature>
<evidence type="ECO:0000256" key="2">
    <source>
        <dbReference type="ARBA" id="ARBA00006375"/>
    </source>
</evidence>
<feature type="transmembrane region" description="Helical" evidence="11">
    <location>
        <begin position="73"/>
        <end position="92"/>
    </location>
</feature>
<dbReference type="EMBL" id="JAAAUY010000818">
    <property type="protein sequence ID" value="KAF9326166.1"/>
    <property type="molecule type" value="Genomic_DNA"/>
</dbReference>
<evidence type="ECO:0000256" key="11">
    <source>
        <dbReference type="SAM" id="Phobius"/>
    </source>
</evidence>
<proteinExistence type="inferred from homology"/>
<keyword evidence="8 9" id="KW-0472">Membrane</keyword>
<evidence type="ECO:0000256" key="10">
    <source>
        <dbReference type="RuleBase" id="RU000488"/>
    </source>
</evidence>
<dbReference type="PROSITE" id="PS50920">
    <property type="entry name" value="SOLCAR"/>
    <property type="match status" value="3"/>
</dbReference>
<dbReference type="InterPro" id="IPR002067">
    <property type="entry name" value="MCP"/>
</dbReference>
<dbReference type="SUPFAM" id="SSF103506">
    <property type="entry name" value="Mitochondrial carrier"/>
    <property type="match status" value="1"/>
</dbReference>
<keyword evidence="5" id="KW-0677">Repeat</keyword>
<feature type="repeat" description="Solcar" evidence="9">
    <location>
        <begin position="8"/>
        <end position="97"/>
    </location>
</feature>
<evidence type="ECO:0000313" key="12">
    <source>
        <dbReference type="EMBL" id="KAF9326166.1"/>
    </source>
</evidence>
<evidence type="ECO:0000256" key="3">
    <source>
        <dbReference type="ARBA" id="ARBA00022448"/>
    </source>
</evidence>
<protein>
    <submittedName>
        <fullName evidence="12">Uncharacterized protein</fullName>
    </submittedName>
</protein>
<evidence type="ECO:0000256" key="7">
    <source>
        <dbReference type="ARBA" id="ARBA00023128"/>
    </source>
</evidence>
<evidence type="ECO:0000256" key="5">
    <source>
        <dbReference type="ARBA" id="ARBA00022737"/>
    </source>
</evidence>
<organism evidence="12 13">
    <name type="scientific">Podila minutissima</name>
    <dbReference type="NCBI Taxonomy" id="64525"/>
    <lineage>
        <taxon>Eukaryota</taxon>
        <taxon>Fungi</taxon>
        <taxon>Fungi incertae sedis</taxon>
        <taxon>Mucoromycota</taxon>
        <taxon>Mortierellomycotina</taxon>
        <taxon>Mortierellomycetes</taxon>
        <taxon>Mortierellales</taxon>
        <taxon>Mortierellaceae</taxon>
        <taxon>Podila</taxon>
    </lineage>
</organism>
<keyword evidence="7" id="KW-0496">Mitochondrion</keyword>
<evidence type="ECO:0000256" key="9">
    <source>
        <dbReference type="PROSITE-ProRule" id="PRU00282"/>
    </source>
</evidence>
<sequence length="366" mass="40225">MPKSYTGSVATDQALAGFTGGAVSTIFLHPLDLIKTRFQVNASQAAPRLGGTLRSFQQIYRSEGFRHGLYRGLTPNFAGATVSWGLYFYLYAGIKGQMPVDPATGRLGPTQHMVASVLGGALTAVVTNPLWVIKTRMCTTKKTTPGAYQSLGQGLATLVRAEGIQGLYRGIIPALFGVSHGAIQFMAYEQLKYWRQEVKKKRWERKFLEEMRGKANVAVASAAVGVESSMGLTMDAKTFEKLRESRLLEKKHDWETLSTIEYLCMAASSKVTATVATYPYQVLRSRLQMMSNPQNGGVPYSGVMDCIRKIKKAEGILGFYKGVAPNVIRVLPGTCITFLVYETVSAWCRNHARYGLDDVTPARLHA</sequence>
<dbReference type="AlphaFoldDB" id="A0A9P5VIS9"/>
<dbReference type="PANTHER" id="PTHR45683">
    <property type="entry name" value="MITOCHONDRIAL NICOTINAMIDE ADENINE DINUCLEOTIDE TRANSPORTER 1-RELATED-RELATED"/>
    <property type="match status" value="1"/>
</dbReference>
<keyword evidence="13" id="KW-1185">Reference proteome</keyword>
<evidence type="ECO:0000313" key="13">
    <source>
        <dbReference type="Proteomes" id="UP000696485"/>
    </source>
</evidence>